<dbReference type="Proteomes" id="UP000179344">
    <property type="component" value="Unassembled WGS sequence"/>
</dbReference>
<dbReference type="NCBIfam" id="TIGR01730">
    <property type="entry name" value="RND_mfp"/>
    <property type="match status" value="1"/>
</dbReference>
<evidence type="ECO:0000256" key="1">
    <source>
        <dbReference type="ARBA" id="ARBA00009477"/>
    </source>
</evidence>
<evidence type="ECO:0000313" key="4">
    <source>
        <dbReference type="EMBL" id="OGI42424.1"/>
    </source>
</evidence>
<dbReference type="InterPro" id="IPR058637">
    <property type="entry name" value="YknX-like_C"/>
</dbReference>
<dbReference type="Gene3D" id="1.10.287.470">
    <property type="entry name" value="Helix hairpin bin"/>
    <property type="match status" value="1"/>
</dbReference>
<sequence>MSKWNIPRKTSLIVFGAALVLAATAGWWSLGGQSVAVIRAGEGTLDEFVRGPARVQARAPVTLSARVTAAVIAITVDVGGRVRKGQVLVQLDDRDTRARVAAAAAAQARARADLALAGSNERRDREVFEKGYISQAAMEAAATLRAAKEAEVAAATQELRYAETLASYARLTAPMDGVVVARLAEPGDTVAPGTPILRLVDPATLQAVARIDETEAGRVQPGMPAMIRLRAGGEVAGKVARIALEADAAAREFAVEIAFDGPPARFAIDQEAEVTIRVGAARGLLIPLSAVIRQDGRPGVLLVREGRARFQPIETGASGNGMVLVRKGLSAGDLVVRAAQTVKQGARVRAREG</sequence>
<dbReference type="EMBL" id="MFST01000152">
    <property type="protein sequence ID" value="OGI42424.1"/>
    <property type="molecule type" value="Genomic_DNA"/>
</dbReference>
<dbReference type="SUPFAM" id="SSF111369">
    <property type="entry name" value="HlyD-like secretion proteins"/>
    <property type="match status" value="1"/>
</dbReference>
<dbReference type="PANTHER" id="PTHR30469:SF38">
    <property type="entry name" value="HLYD FAMILY SECRETION PROTEIN"/>
    <property type="match status" value="1"/>
</dbReference>
<comment type="caution">
    <text evidence="4">The sequence shown here is derived from an EMBL/GenBank/DDBJ whole genome shotgun (WGS) entry which is preliminary data.</text>
</comment>
<dbReference type="Pfam" id="PF25973">
    <property type="entry name" value="BSH_CzcB"/>
    <property type="match status" value="1"/>
</dbReference>
<dbReference type="InterPro" id="IPR058647">
    <property type="entry name" value="BSH_CzcB-like"/>
</dbReference>
<proteinExistence type="inferred from homology"/>
<dbReference type="Gene3D" id="2.40.50.100">
    <property type="match status" value="1"/>
</dbReference>
<evidence type="ECO:0000313" key="5">
    <source>
        <dbReference type="Proteomes" id="UP000179344"/>
    </source>
</evidence>
<dbReference type="PANTHER" id="PTHR30469">
    <property type="entry name" value="MULTIDRUG RESISTANCE PROTEIN MDTA"/>
    <property type="match status" value="1"/>
</dbReference>
<dbReference type="Gene3D" id="2.40.420.20">
    <property type="match status" value="1"/>
</dbReference>
<protein>
    <submittedName>
        <fullName evidence="4">Uncharacterized protein</fullName>
    </submittedName>
</protein>
<name>A0A1F6TBC4_9PROT</name>
<accession>A0A1F6TBC4</accession>
<dbReference type="AlphaFoldDB" id="A0A1F6TBC4"/>
<gene>
    <name evidence="4" type="ORF">A2V92_03470</name>
</gene>
<evidence type="ECO:0000259" key="2">
    <source>
        <dbReference type="Pfam" id="PF25973"/>
    </source>
</evidence>
<dbReference type="InterPro" id="IPR006143">
    <property type="entry name" value="RND_pump_MFP"/>
</dbReference>
<organism evidence="4 5">
    <name type="scientific">Candidatus Muproteobacteria bacterium RBG_16_65_31</name>
    <dbReference type="NCBI Taxonomy" id="1817759"/>
    <lineage>
        <taxon>Bacteria</taxon>
        <taxon>Pseudomonadati</taxon>
        <taxon>Pseudomonadota</taxon>
        <taxon>Candidatus Muproteobacteria</taxon>
    </lineage>
</organism>
<dbReference type="GO" id="GO:1990281">
    <property type="term" value="C:efflux pump complex"/>
    <property type="evidence" value="ECO:0007669"/>
    <property type="project" value="TreeGrafter"/>
</dbReference>
<comment type="similarity">
    <text evidence="1">Belongs to the membrane fusion protein (MFP) (TC 8.A.1) family.</text>
</comment>
<reference evidence="4 5" key="1">
    <citation type="journal article" date="2016" name="Nat. Commun.">
        <title>Thousands of microbial genomes shed light on interconnected biogeochemical processes in an aquifer system.</title>
        <authorList>
            <person name="Anantharaman K."/>
            <person name="Brown C.T."/>
            <person name="Hug L.A."/>
            <person name="Sharon I."/>
            <person name="Castelle C.J."/>
            <person name="Probst A.J."/>
            <person name="Thomas B.C."/>
            <person name="Singh A."/>
            <person name="Wilkins M.J."/>
            <person name="Karaoz U."/>
            <person name="Brodie E.L."/>
            <person name="Williams K.H."/>
            <person name="Hubbard S.S."/>
            <person name="Banfield J.F."/>
        </authorList>
    </citation>
    <scope>NUCLEOTIDE SEQUENCE [LARGE SCALE GENOMIC DNA]</scope>
</reference>
<dbReference type="GO" id="GO:0015562">
    <property type="term" value="F:efflux transmembrane transporter activity"/>
    <property type="evidence" value="ECO:0007669"/>
    <property type="project" value="TreeGrafter"/>
</dbReference>
<dbReference type="Pfam" id="PF25989">
    <property type="entry name" value="YknX_C"/>
    <property type="match status" value="1"/>
</dbReference>
<feature type="domain" description="YknX-like C-terminal permuted SH3-like" evidence="3">
    <location>
        <begin position="284"/>
        <end position="349"/>
    </location>
</feature>
<dbReference type="Gene3D" id="2.40.30.170">
    <property type="match status" value="1"/>
</dbReference>
<feature type="domain" description="CzcB-like barrel-sandwich hybrid" evidence="2">
    <location>
        <begin position="62"/>
        <end position="201"/>
    </location>
</feature>
<evidence type="ECO:0000259" key="3">
    <source>
        <dbReference type="Pfam" id="PF25989"/>
    </source>
</evidence>